<dbReference type="EC" id="1.4.3.-" evidence="10"/>
<reference evidence="11" key="1">
    <citation type="submission" date="2020-04" db="EMBL/GenBank/DDBJ databases">
        <authorList>
            <person name="Alioto T."/>
            <person name="Alioto T."/>
            <person name="Gomez Garrido J."/>
        </authorList>
    </citation>
    <scope>NUCLEOTIDE SEQUENCE</scope>
    <source>
        <strain evidence="11">A484AB</strain>
    </source>
</reference>
<keyword evidence="12" id="KW-1185">Reference proteome</keyword>
<evidence type="ECO:0000256" key="2">
    <source>
        <dbReference type="ARBA" id="ARBA00004362"/>
    </source>
</evidence>
<evidence type="ECO:0000313" key="12">
    <source>
        <dbReference type="Proteomes" id="UP001152795"/>
    </source>
</evidence>
<dbReference type="InterPro" id="IPR036188">
    <property type="entry name" value="FAD/NAD-bd_sf"/>
</dbReference>
<dbReference type="PANTHER" id="PTHR43563:SF1">
    <property type="entry name" value="AMINE OXIDASE [FLAVIN-CONTAINING] B"/>
    <property type="match status" value="1"/>
</dbReference>
<dbReference type="InterPro" id="IPR001613">
    <property type="entry name" value="Flavin_amine_oxidase"/>
</dbReference>
<organism evidence="11 12">
    <name type="scientific">Paramuricea clavata</name>
    <name type="common">Red gorgonian</name>
    <name type="synonym">Violescent sea-whip</name>
    <dbReference type="NCBI Taxonomy" id="317549"/>
    <lineage>
        <taxon>Eukaryota</taxon>
        <taxon>Metazoa</taxon>
        <taxon>Cnidaria</taxon>
        <taxon>Anthozoa</taxon>
        <taxon>Octocorallia</taxon>
        <taxon>Malacalcyonacea</taxon>
        <taxon>Plexauridae</taxon>
        <taxon>Paramuricea</taxon>
    </lineage>
</organism>
<feature type="binding site" evidence="9">
    <location>
        <position position="434"/>
    </location>
    <ligand>
        <name>FAD</name>
        <dbReference type="ChEBI" id="CHEBI:57692"/>
    </ligand>
</feature>
<dbReference type="InterPro" id="IPR050703">
    <property type="entry name" value="Flavin_MAO"/>
</dbReference>
<evidence type="ECO:0000256" key="8">
    <source>
        <dbReference type="ARBA" id="ARBA00049430"/>
    </source>
</evidence>
<keyword evidence="10" id="KW-1133">Transmembrane helix</keyword>
<dbReference type="InterPro" id="IPR002937">
    <property type="entry name" value="Amino_oxidase"/>
</dbReference>
<name>A0A7D9HGA8_PARCT</name>
<accession>A0A7D9HGA8</accession>
<dbReference type="Gene3D" id="3.50.50.60">
    <property type="entry name" value="FAD/NAD(P)-binding domain"/>
    <property type="match status" value="1"/>
</dbReference>
<feature type="transmembrane region" description="Helical" evidence="10">
    <location>
        <begin position="496"/>
        <end position="514"/>
    </location>
</feature>
<dbReference type="PANTHER" id="PTHR43563">
    <property type="entry name" value="AMINE OXIDASE"/>
    <property type="match status" value="1"/>
</dbReference>
<comment type="similarity">
    <text evidence="3 10">Belongs to the flavin monoamine oxidase family.</text>
</comment>
<dbReference type="SUPFAM" id="SSF51905">
    <property type="entry name" value="FAD/NAD(P)-binding domain"/>
    <property type="match status" value="1"/>
</dbReference>
<protein>
    <recommendedName>
        <fullName evidence="10">Amine oxidase</fullName>
        <ecNumber evidence="10">1.4.3.-</ecNumber>
    </recommendedName>
</protein>
<gene>
    <name evidence="11" type="ORF">PACLA_8A073289</name>
</gene>
<evidence type="ECO:0000313" key="11">
    <source>
        <dbReference type="EMBL" id="CAB3979988.1"/>
    </source>
</evidence>
<comment type="function">
    <text evidence="5">Catalyzes the oxidative deamination of primary and some secondary amines such as neurotransmitters, and exogenous amines including the tertiary amine, neurotoxin 1-methyl-4-phenyl-1,2,3,6-tetrahydropyridine (MPTP), with concomitant reduction of oxygen to hydrogen peroxide and participates in the metabolism of neuroactive and vasoactive amines in the central nervous system and peripheral tissues. Preferentially degrades benzylamine and phenylethylamine.</text>
</comment>
<dbReference type="EMBL" id="CACRXK020000247">
    <property type="protein sequence ID" value="CAB3979988.1"/>
    <property type="molecule type" value="Genomic_DNA"/>
</dbReference>
<keyword evidence="10" id="KW-0812">Transmembrane</keyword>
<feature type="binding site" evidence="9">
    <location>
        <position position="242"/>
    </location>
    <ligand>
        <name>FAD</name>
        <dbReference type="ChEBI" id="CHEBI:57692"/>
    </ligand>
</feature>
<dbReference type="GO" id="GO:0005741">
    <property type="term" value="C:mitochondrial outer membrane"/>
    <property type="evidence" value="ECO:0007669"/>
    <property type="project" value="UniProtKB-SubCell"/>
</dbReference>
<keyword evidence="10" id="KW-0274">FAD</keyword>
<feature type="binding site" evidence="9">
    <location>
        <position position="350"/>
    </location>
    <ligand>
        <name>substrate</name>
    </ligand>
</feature>
<evidence type="ECO:0000256" key="3">
    <source>
        <dbReference type="ARBA" id="ARBA00005995"/>
    </source>
</evidence>
<dbReference type="GO" id="GO:0008131">
    <property type="term" value="F:primary methylamine oxidase activity"/>
    <property type="evidence" value="ECO:0007669"/>
    <property type="project" value="UniProtKB-ARBA"/>
</dbReference>
<comment type="caution">
    <text evidence="11">The sequence shown here is derived from an EMBL/GenBank/DDBJ whole genome shotgun (WGS) entry which is preliminary data.</text>
</comment>
<evidence type="ECO:0000256" key="4">
    <source>
        <dbReference type="ARBA" id="ARBA00023002"/>
    </source>
</evidence>
<comment type="subcellular location">
    <subcellularLocation>
        <location evidence="2">Mitochondrion outer membrane</location>
        <topology evidence="2">Single-pass type IV membrane protein</topology>
        <orientation evidence="2">Cytoplasmic side</orientation>
    </subcellularLocation>
</comment>
<dbReference type="OrthoDB" id="7777654at2759"/>
<keyword evidence="4 10" id="KW-0560">Oxidoreductase</keyword>
<comment type="catalytic activity">
    <reaction evidence="6">
        <text>a secondary aliphatic amine + O2 + H2O = a primary amine + an aldehyde + H2O2</text>
        <dbReference type="Rhea" id="RHEA:26414"/>
        <dbReference type="ChEBI" id="CHEBI:15377"/>
        <dbReference type="ChEBI" id="CHEBI:15379"/>
        <dbReference type="ChEBI" id="CHEBI:16240"/>
        <dbReference type="ChEBI" id="CHEBI:17478"/>
        <dbReference type="ChEBI" id="CHEBI:58855"/>
        <dbReference type="ChEBI" id="CHEBI:65296"/>
        <dbReference type="EC" id="1.4.3.4"/>
    </reaction>
</comment>
<dbReference type="SUPFAM" id="SSF54373">
    <property type="entry name" value="FAD-linked reductases, C-terminal domain"/>
    <property type="match status" value="1"/>
</dbReference>
<feature type="binding site" evidence="9">
    <location>
        <position position="21"/>
    </location>
    <ligand>
        <name>FAD</name>
        <dbReference type="ChEBI" id="CHEBI:57692"/>
    </ligand>
</feature>
<dbReference type="GO" id="GO:0097621">
    <property type="term" value="F:monoamine oxidase activity"/>
    <property type="evidence" value="ECO:0007669"/>
    <property type="project" value="UniProtKB-EC"/>
</dbReference>
<keyword evidence="10" id="KW-0472">Membrane</keyword>
<keyword evidence="10" id="KW-0285">Flavoprotein</keyword>
<dbReference type="PRINTS" id="PR00757">
    <property type="entry name" value="AMINEOXDASEF"/>
</dbReference>
<evidence type="ECO:0000256" key="9">
    <source>
        <dbReference type="PIRSR" id="PIRSR601613-1"/>
    </source>
</evidence>
<evidence type="ECO:0000256" key="5">
    <source>
        <dbReference type="ARBA" id="ARBA00045409"/>
    </source>
</evidence>
<proteinExistence type="inferred from homology"/>
<evidence type="ECO:0000256" key="7">
    <source>
        <dbReference type="ARBA" id="ARBA00049354"/>
    </source>
</evidence>
<dbReference type="AlphaFoldDB" id="A0A7D9HGA8"/>
<sequence length="519" mass="58064">MEEIKTLEKILDVVIVGAGISGLSAAYLLQQQHGELKTVVLEARDRVGGRTHTLERDEVKYVDLGGSYVGPTQNRILRMAKHLGIKTYKVYVEGKDTEHFGGRPSFYRGDHSTWNILAILDYYAQIRKLDNMCDQVPLVSPWKAERAKEWDTVTAKEYFDNSCCTSYAKRRMYQVFHDAMAAEPYDMSLLYYLWYLKSAGGVCRIADVENAGQERKFKGGSQQISKKLAEILGDKVVLSSPVCSIEQKVDHAIVRCLNGKVYKTRYVISAIPHALLRSISFSPPLSALKNQLIQKMPMGSVIKTITYYEDAWWREQGLSGVLIANADSGPVYVTLDDSKPDGSYPALMGFIVGEQARLWCTKSGEERKQAVCEQYAKAFSNDKAKTPRYYIDKNWPAEKYSGGCYVSVLPCGVLTSYGEALRRAEGNVYFAGTETATTWAGYMDGAVEAGERAAREVLHAMKKISEEEIYQDEPPSEDIPPVPCGLTPLQLCLPSAPTFLIALSLAYMVGFAYLKRYKM</sequence>
<comment type="catalytic activity">
    <reaction evidence="7">
        <text>benzylamine + O2 + H2O = benzaldehyde + H2O2 + NH4(+)</text>
        <dbReference type="Rhea" id="RHEA:59424"/>
        <dbReference type="ChEBI" id="CHEBI:15377"/>
        <dbReference type="ChEBI" id="CHEBI:15379"/>
        <dbReference type="ChEBI" id="CHEBI:16240"/>
        <dbReference type="ChEBI" id="CHEBI:17169"/>
        <dbReference type="ChEBI" id="CHEBI:28938"/>
        <dbReference type="ChEBI" id="CHEBI:225238"/>
    </reaction>
    <physiologicalReaction direction="left-to-right" evidence="7">
        <dbReference type="Rhea" id="RHEA:59425"/>
    </physiologicalReaction>
</comment>
<dbReference type="Proteomes" id="UP001152795">
    <property type="component" value="Unassembled WGS sequence"/>
</dbReference>
<dbReference type="Gene3D" id="1.10.405.10">
    <property type="entry name" value="Guanine Nucleotide Dissociation Inhibitor, domain 1"/>
    <property type="match status" value="1"/>
</dbReference>
<dbReference type="Pfam" id="PF01593">
    <property type="entry name" value="Amino_oxidase"/>
    <property type="match status" value="1"/>
</dbReference>
<comment type="cofactor">
    <cofactor evidence="1 10">
        <name>FAD</name>
        <dbReference type="ChEBI" id="CHEBI:57692"/>
    </cofactor>
</comment>
<evidence type="ECO:0000256" key="1">
    <source>
        <dbReference type="ARBA" id="ARBA00001974"/>
    </source>
</evidence>
<comment type="catalytic activity">
    <reaction evidence="8">
        <text>N-acetylputrescine + O2 + H2O = 4-acetamidobutanal + H2O2 + NH4(+)</text>
        <dbReference type="Rhea" id="RHEA:70283"/>
        <dbReference type="ChEBI" id="CHEBI:7386"/>
        <dbReference type="ChEBI" id="CHEBI:15377"/>
        <dbReference type="ChEBI" id="CHEBI:15379"/>
        <dbReference type="ChEBI" id="CHEBI:16240"/>
        <dbReference type="ChEBI" id="CHEBI:28938"/>
        <dbReference type="ChEBI" id="CHEBI:58263"/>
    </reaction>
    <physiologicalReaction direction="left-to-right" evidence="8">
        <dbReference type="Rhea" id="RHEA:70284"/>
    </physiologicalReaction>
</comment>
<evidence type="ECO:0000256" key="10">
    <source>
        <dbReference type="RuleBase" id="RU362067"/>
    </source>
</evidence>
<feature type="binding site" evidence="9">
    <location>
        <begin position="42"/>
        <end position="43"/>
    </location>
    <ligand>
        <name>FAD</name>
        <dbReference type="ChEBI" id="CHEBI:57692"/>
    </ligand>
</feature>
<dbReference type="Gene3D" id="3.90.660.10">
    <property type="match status" value="1"/>
</dbReference>
<evidence type="ECO:0000256" key="6">
    <source>
        <dbReference type="ARBA" id="ARBA00048448"/>
    </source>
</evidence>